<reference evidence="3" key="1">
    <citation type="journal article" date="2020" name="Cell">
        <title>Large-Scale Comparative Analyses of Tick Genomes Elucidate Their Genetic Diversity and Vector Capacities.</title>
        <authorList>
            <consortium name="Tick Genome and Microbiome Consortium (TIGMIC)"/>
            <person name="Jia N."/>
            <person name="Wang J."/>
            <person name="Shi W."/>
            <person name="Du L."/>
            <person name="Sun Y."/>
            <person name="Zhan W."/>
            <person name="Jiang J.F."/>
            <person name="Wang Q."/>
            <person name="Zhang B."/>
            <person name="Ji P."/>
            <person name="Bell-Sakyi L."/>
            <person name="Cui X.M."/>
            <person name="Yuan T.T."/>
            <person name="Jiang B.G."/>
            <person name="Yang W.F."/>
            <person name="Lam T.T."/>
            <person name="Chang Q.C."/>
            <person name="Ding S.J."/>
            <person name="Wang X.J."/>
            <person name="Zhu J.G."/>
            <person name="Ruan X.D."/>
            <person name="Zhao L."/>
            <person name="Wei J.T."/>
            <person name="Ye R.Z."/>
            <person name="Que T.C."/>
            <person name="Du C.H."/>
            <person name="Zhou Y.H."/>
            <person name="Cheng J.X."/>
            <person name="Dai P.F."/>
            <person name="Guo W.B."/>
            <person name="Han X.H."/>
            <person name="Huang E.J."/>
            <person name="Li L.F."/>
            <person name="Wei W."/>
            <person name="Gao Y.C."/>
            <person name="Liu J.Z."/>
            <person name="Shao H.Z."/>
            <person name="Wang X."/>
            <person name="Wang C.C."/>
            <person name="Yang T.C."/>
            <person name="Huo Q.B."/>
            <person name="Li W."/>
            <person name="Chen H.Y."/>
            <person name="Chen S.E."/>
            <person name="Zhou L.G."/>
            <person name="Ni X.B."/>
            <person name="Tian J.H."/>
            <person name="Sheng Y."/>
            <person name="Liu T."/>
            <person name="Pan Y.S."/>
            <person name="Xia L.Y."/>
            <person name="Li J."/>
            <person name="Zhao F."/>
            <person name="Cao W.C."/>
        </authorList>
    </citation>
    <scope>NUCLEOTIDE SEQUENCE</scope>
    <source>
        <strain evidence="3">Rsan-2018</strain>
    </source>
</reference>
<dbReference type="SMART" id="SM00443">
    <property type="entry name" value="G_patch"/>
    <property type="match status" value="1"/>
</dbReference>
<name>A0A9D4SNT4_RHISA</name>
<dbReference type="InterPro" id="IPR000467">
    <property type="entry name" value="G_patch_dom"/>
</dbReference>
<feature type="compositionally biased region" description="Basic and acidic residues" evidence="1">
    <location>
        <begin position="230"/>
        <end position="262"/>
    </location>
</feature>
<feature type="compositionally biased region" description="Pro residues" evidence="1">
    <location>
        <begin position="1"/>
        <end position="33"/>
    </location>
</feature>
<dbReference type="GO" id="GO:0048471">
    <property type="term" value="C:perinuclear region of cytoplasm"/>
    <property type="evidence" value="ECO:0007669"/>
    <property type="project" value="TreeGrafter"/>
</dbReference>
<comment type="caution">
    <text evidence="3">The sequence shown here is derived from an EMBL/GenBank/DDBJ whole genome shotgun (WGS) entry which is preliminary data.</text>
</comment>
<reference evidence="3" key="2">
    <citation type="submission" date="2021-09" db="EMBL/GenBank/DDBJ databases">
        <authorList>
            <person name="Jia N."/>
            <person name="Wang J."/>
            <person name="Shi W."/>
            <person name="Du L."/>
            <person name="Sun Y."/>
            <person name="Zhan W."/>
            <person name="Jiang J."/>
            <person name="Wang Q."/>
            <person name="Zhang B."/>
            <person name="Ji P."/>
            <person name="Sakyi L.B."/>
            <person name="Cui X."/>
            <person name="Yuan T."/>
            <person name="Jiang B."/>
            <person name="Yang W."/>
            <person name="Lam T.T.-Y."/>
            <person name="Chang Q."/>
            <person name="Ding S."/>
            <person name="Wang X."/>
            <person name="Zhu J."/>
            <person name="Ruan X."/>
            <person name="Zhao L."/>
            <person name="Wei J."/>
            <person name="Que T."/>
            <person name="Du C."/>
            <person name="Cheng J."/>
            <person name="Dai P."/>
            <person name="Han X."/>
            <person name="Huang E."/>
            <person name="Gao Y."/>
            <person name="Liu J."/>
            <person name="Shao H."/>
            <person name="Ye R."/>
            <person name="Li L."/>
            <person name="Wei W."/>
            <person name="Wang X."/>
            <person name="Wang C."/>
            <person name="Huo Q."/>
            <person name="Li W."/>
            <person name="Guo W."/>
            <person name="Chen H."/>
            <person name="Chen S."/>
            <person name="Zhou L."/>
            <person name="Zhou L."/>
            <person name="Ni X."/>
            <person name="Tian J."/>
            <person name="Zhou Y."/>
            <person name="Sheng Y."/>
            <person name="Liu T."/>
            <person name="Pan Y."/>
            <person name="Xia L."/>
            <person name="Li J."/>
            <person name="Zhao F."/>
            <person name="Cao W."/>
        </authorList>
    </citation>
    <scope>NUCLEOTIDE SEQUENCE</scope>
    <source>
        <strain evidence="3">Rsan-2018</strain>
        <tissue evidence="3">Larvae</tissue>
    </source>
</reference>
<evidence type="ECO:0000313" key="4">
    <source>
        <dbReference type="Proteomes" id="UP000821837"/>
    </source>
</evidence>
<feature type="compositionally biased region" description="Basic and acidic residues" evidence="1">
    <location>
        <begin position="277"/>
        <end position="288"/>
    </location>
</feature>
<dbReference type="Pfam" id="PF25127">
    <property type="entry name" value="DUF7819"/>
    <property type="match status" value="1"/>
</dbReference>
<protein>
    <recommendedName>
        <fullName evidence="2">G-patch domain-containing protein</fullName>
    </recommendedName>
</protein>
<keyword evidence="4" id="KW-1185">Reference proteome</keyword>
<accession>A0A9D4SNT4</accession>
<dbReference type="InterPro" id="IPR056721">
    <property type="entry name" value="DUF7819"/>
</dbReference>
<dbReference type="AlphaFoldDB" id="A0A9D4SNT4"/>
<feature type="region of interest" description="Disordered" evidence="1">
    <location>
        <begin position="1"/>
        <end position="56"/>
    </location>
</feature>
<dbReference type="EMBL" id="JABSTV010001255">
    <property type="protein sequence ID" value="KAH7936197.1"/>
    <property type="molecule type" value="Genomic_DNA"/>
</dbReference>
<evidence type="ECO:0000256" key="1">
    <source>
        <dbReference type="SAM" id="MobiDB-lite"/>
    </source>
</evidence>
<evidence type="ECO:0000313" key="3">
    <source>
        <dbReference type="EMBL" id="KAH7936197.1"/>
    </source>
</evidence>
<dbReference type="PROSITE" id="PS50174">
    <property type="entry name" value="G_PATCH"/>
    <property type="match status" value="1"/>
</dbReference>
<dbReference type="GO" id="GO:0006874">
    <property type="term" value="P:intracellular calcium ion homeostasis"/>
    <property type="evidence" value="ECO:0007669"/>
    <property type="project" value="TreeGrafter"/>
</dbReference>
<feature type="domain" description="G-patch" evidence="2">
    <location>
        <begin position="285"/>
        <end position="334"/>
    </location>
</feature>
<evidence type="ECO:0000259" key="2">
    <source>
        <dbReference type="PROSITE" id="PS50174"/>
    </source>
</evidence>
<dbReference type="Pfam" id="PF01585">
    <property type="entry name" value="G-patch"/>
    <property type="match status" value="1"/>
</dbReference>
<feature type="region of interest" description="Disordered" evidence="1">
    <location>
        <begin position="214"/>
        <end position="321"/>
    </location>
</feature>
<dbReference type="VEuPathDB" id="VectorBase:RSAN_027247"/>
<proteinExistence type="predicted"/>
<dbReference type="PANTHER" id="PTHR12323">
    <property type="entry name" value="SR-RELATED CTD ASSOCIATED FACTOR 6"/>
    <property type="match status" value="1"/>
</dbReference>
<gene>
    <name evidence="3" type="ORF">HPB52_019917</name>
</gene>
<organism evidence="3 4">
    <name type="scientific">Rhipicephalus sanguineus</name>
    <name type="common">Brown dog tick</name>
    <name type="synonym">Ixodes sanguineus</name>
    <dbReference type="NCBI Taxonomy" id="34632"/>
    <lineage>
        <taxon>Eukaryota</taxon>
        <taxon>Metazoa</taxon>
        <taxon>Ecdysozoa</taxon>
        <taxon>Arthropoda</taxon>
        <taxon>Chelicerata</taxon>
        <taxon>Arachnida</taxon>
        <taxon>Acari</taxon>
        <taxon>Parasitiformes</taxon>
        <taxon>Ixodida</taxon>
        <taxon>Ixodoidea</taxon>
        <taxon>Ixodidae</taxon>
        <taxon>Rhipicephalinae</taxon>
        <taxon>Rhipicephalus</taxon>
        <taxon>Rhipicephalus</taxon>
    </lineage>
</organism>
<sequence length="360" mass="40529">MGNGPPPPMPPFGPQAPPHYGMPPGYNHPPPPGYMHHGGPPHGQYGGMPPRGMHGFDHMNNDRPYYDDYDMNARSRQDYGNFYIDSESMPPRGDVVHHNAGPGLPDPRQPPPGCFPMNSQGYLPPELPPEALECLVPTMPYYELPAGLIVPLVKLDESDYRPLDPKDMRLPPPAPPSEALMQAVEMFYSPPSHERPRNSEGWEQLGLYEFFKAKSQHVRKRPSSDDEGDEYSRSRSDRDEQQAERRAKAKEAEDQIRDDIARRKYRESKSGSSYGGDPRDSRLDESNKGHQLLRKMGWGGAGLGAAEQGIQDPIHPGDVRDRQDLYKGVGINLHDPYENFRKSKGQAFINRMKARTEDVK</sequence>
<dbReference type="GO" id="GO:0003676">
    <property type="term" value="F:nucleic acid binding"/>
    <property type="evidence" value="ECO:0007669"/>
    <property type="project" value="InterPro"/>
</dbReference>
<dbReference type="Proteomes" id="UP000821837">
    <property type="component" value="Unassembled WGS sequence"/>
</dbReference>
<dbReference type="PANTHER" id="PTHR12323:SF0">
    <property type="entry name" value="CALCIUM HOMEOSTASIS ENDOPLASMIC RETICULUM PROTEIN"/>
    <property type="match status" value="1"/>
</dbReference>